<sequence>MTYEITMKRQEQGEKPNKKIAFKVVHHVKEHDNDDNDEIQDDFALITKQFQDFLWKKQGNKGFSNFKKDGNKNLVRKYLDDTSATKQDTSRLIFHFFKS</sequence>
<gene>
    <name evidence="1" type="ORF">NC653_008408</name>
</gene>
<proteinExistence type="predicted"/>
<reference evidence="1" key="1">
    <citation type="journal article" date="2023" name="Mol. Ecol. Resour.">
        <title>Chromosome-level genome assembly of a triploid poplar Populus alba 'Berolinensis'.</title>
        <authorList>
            <person name="Chen S."/>
            <person name="Yu Y."/>
            <person name="Wang X."/>
            <person name="Wang S."/>
            <person name="Zhang T."/>
            <person name="Zhou Y."/>
            <person name="He R."/>
            <person name="Meng N."/>
            <person name="Wang Y."/>
            <person name="Liu W."/>
            <person name="Liu Z."/>
            <person name="Liu J."/>
            <person name="Guo Q."/>
            <person name="Huang H."/>
            <person name="Sederoff R.R."/>
            <person name="Wang G."/>
            <person name="Qu G."/>
            <person name="Chen S."/>
        </authorList>
    </citation>
    <scope>NUCLEOTIDE SEQUENCE</scope>
    <source>
        <strain evidence="1">SC-2020</strain>
    </source>
</reference>
<dbReference type="EMBL" id="JAQIZT010000003">
    <property type="protein sequence ID" value="KAJ7003158.1"/>
    <property type="molecule type" value="Genomic_DNA"/>
</dbReference>
<dbReference type="Proteomes" id="UP001164929">
    <property type="component" value="Chromosome 3"/>
</dbReference>
<comment type="caution">
    <text evidence="1">The sequence shown here is derived from an EMBL/GenBank/DDBJ whole genome shotgun (WGS) entry which is preliminary data.</text>
</comment>
<name>A0AAD6W8H6_9ROSI</name>
<accession>A0AAD6W8H6</accession>
<protein>
    <submittedName>
        <fullName evidence="1">Uncharacterized protein</fullName>
    </submittedName>
</protein>
<evidence type="ECO:0000313" key="1">
    <source>
        <dbReference type="EMBL" id="KAJ7003158.1"/>
    </source>
</evidence>
<evidence type="ECO:0000313" key="2">
    <source>
        <dbReference type="Proteomes" id="UP001164929"/>
    </source>
</evidence>
<organism evidence="1 2">
    <name type="scientific">Populus alba x Populus x berolinensis</name>
    <dbReference type="NCBI Taxonomy" id="444605"/>
    <lineage>
        <taxon>Eukaryota</taxon>
        <taxon>Viridiplantae</taxon>
        <taxon>Streptophyta</taxon>
        <taxon>Embryophyta</taxon>
        <taxon>Tracheophyta</taxon>
        <taxon>Spermatophyta</taxon>
        <taxon>Magnoliopsida</taxon>
        <taxon>eudicotyledons</taxon>
        <taxon>Gunneridae</taxon>
        <taxon>Pentapetalae</taxon>
        <taxon>rosids</taxon>
        <taxon>fabids</taxon>
        <taxon>Malpighiales</taxon>
        <taxon>Salicaceae</taxon>
        <taxon>Saliceae</taxon>
        <taxon>Populus</taxon>
    </lineage>
</organism>
<keyword evidence="2" id="KW-1185">Reference proteome</keyword>
<dbReference type="AlphaFoldDB" id="A0AAD6W8H6"/>